<reference evidence="2" key="1">
    <citation type="submission" date="2022-01" db="EMBL/GenBank/DDBJ databases">
        <title>Genome Sequence Resource for Two Populations of Ditylenchus destructor, the Migratory Endoparasitic Phytonematode.</title>
        <authorList>
            <person name="Zhang H."/>
            <person name="Lin R."/>
            <person name="Xie B."/>
        </authorList>
    </citation>
    <scope>NUCLEOTIDE SEQUENCE</scope>
    <source>
        <strain evidence="2">BazhouSP</strain>
    </source>
</reference>
<proteinExistence type="predicted"/>
<dbReference type="EMBL" id="JAKKPZ010000219">
    <property type="protein sequence ID" value="KAI1698428.1"/>
    <property type="molecule type" value="Genomic_DNA"/>
</dbReference>
<gene>
    <name evidence="2" type="ORF">DdX_17922</name>
</gene>
<evidence type="ECO:0000256" key="1">
    <source>
        <dbReference type="SAM" id="Phobius"/>
    </source>
</evidence>
<dbReference type="AlphaFoldDB" id="A0AAD4MMK9"/>
<accession>A0AAD4MMK9</accession>
<keyword evidence="1" id="KW-0472">Membrane</keyword>
<protein>
    <submittedName>
        <fullName evidence="2">Uncharacterized protein</fullName>
    </submittedName>
</protein>
<organism evidence="2 3">
    <name type="scientific">Ditylenchus destructor</name>
    <dbReference type="NCBI Taxonomy" id="166010"/>
    <lineage>
        <taxon>Eukaryota</taxon>
        <taxon>Metazoa</taxon>
        <taxon>Ecdysozoa</taxon>
        <taxon>Nematoda</taxon>
        <taxon>Chromadorea</taxon>
        <taxon>Rhabditida</taxon>
        <taxon>Tylenchina</taxon>
        <taxon>Tylenchomorpha</taxon>
        <taxon>Sphaerularioidea</taxon>
        <taxon>Anguinidae</taxon>
        <taxon>Anguininae</taxon>
        <taxon>Ditylenchus</taxon>
    </lineage>
</organism>
<keyword evidence="1" id="KW-1133">Transmembrane helix</keyword>
<dbReference type="Proteomes" id="UP001201812">
    <property type="component" value="Unassembled WGS sequence"/>
</dbReference>
<feature type="transmembrane region" description="Helical" evidence="1">
    <location>
        <begin position="47"/>
        <end position="64"/>
    </location>
</feature>
<sequence>MELIAYLVLSFTIFYNIAVIIGLFGNIICIVTMLFCKPLFKGVVTKYLLVLLLSDTMLNLWILANVV</sequence>
<evidence type="ECO:0000313" key="3">
    <source>
        <dbReference type="Proteomes" id="UP001201812"/>
    </source>
</evidence>
<evidence type="ECO:0000313" key="2">
    <source>
        <dbReference type="EMBL" id="KAI1698428.1"/>
    </source>
</evidence>
<name>A0AAD4MMK9_9BILA</name>
<comment type="caution">
    <text evidence="2">The sequence shown here is derived from an EMBL/GenBank/DDBJ whole genome shotgun (WGS) entry which is preliminary data.</text>
</comment>
<keyword evidence="1" id="KW-0812">Transmembrane</keyword>
<keyword evidence="3" id="KW-1185">Reference proteome</keyword>
<feature type="transmembrane region" description="Helical" evidence="1">
    <location>
        <begin position="6"/>
        <end position="35"/>
    </location>
</feature>